<gene>
    <name evidence="2" type="ORF">M407DRAFT_17388</name>
</gene>
<feature type="region of interest" description="Disordered" evidence="1">
    <location>
        <begin position="238"/>
        <end position="308"/>
    </location>
</feature>
<feature type="compositionally biased region" description="Basic and acidic residues" evidence="1">
    <location>
        <begin position="282"/>
        <end position="298"/>
    </location>
</feature>
<dbReference type="AlphaFoldDB" id="A0A0C3QLT9"/>
<name>A0A0C3QLT9_9AGAM</name>
<evidence type="ECO:0000313" key="2">
    <source>
        <dbReference type="EMBL" id="KIO33780.1"/>
    </source>
</evidence>
<reference evidence="2 3" key="1">
    <citation type="submission" date="2014-04" db="EMBL/GenBank/DDBJ databases">
        <authorList>
            <consortium name="DOE Joint Genome Institute"/>
            <person name="Kuo A."/>
            <person name="Girlanda M."/>
            <person name="Perotto S."/>
            <person name="Kohler A."/>
            <person name="Nagy L.G."/>
            <person name="Floudas D."/>
            <person name="Copeland A."/>
            <person name="Barry K.W."/>
            <person name="Cichocki N."/>
            <person name="Veneault-Fourrey C."/>
            <person name="LaButti K."/>
            <person name="Lindquist E.A."/>
            <person name="Lipzen A."/>
            <person name="Lundell T."/>
            <person name="Morin E."/>
            <person name="Murat C."/>
            <person name="Sun H."/>
            <person name="Tunlid A."/>
            <person name="Henrissat B."/>
            <person name="Grigoriev I.V."/>
            <person name="Hibbett D.S."/>
            <person name="Martin F."/>
            <person name="Nordberg H.P."/>
            <person name="Cantor M.N."/>
            <person name="Hua S.X."/>
        </authorList>
    </citation>
    <scope>NUCLEOTIDE SEQUENCE [LARGE SCALE GENOMIC DNA]</scope>
    <source>
        <strain evidence="2 3">MUT 4182</strain>
    </source>
</reference>
<dbReference type="OrthoDB" id="3270168at2759"/>
<reference evidence="3" key="2">
    <citation type="submission" date="2015-01" db="EMBL/GenBank/DDBJ databases">
        <title>Evolutionary Origins and Diversification of the Mycorrhizal Mutualists.</title>
        <authorList>
            <consortium name="DOE Joint Genome Institute"/>
            <consortium name="Mycorrhizal Genomics Consortium"/>
            <person name="Kohler A."/>
            <person name="Kuo A."/>
            <person name="Nagy L.G."/>
            <person name="Floudas D."/>
            <person name="Copeland A."/>
            <person name="Barry K.W."/>
            <person name="Cichocki N."/>
            <person name="Veneault-Fourrey C."/>
            <person name="LaButti K."/>
            <person name="Lindquist E.A."/>
            <person name="Lipzen A."/>
            <person name="Lundell T."/>
            <person name="Morin E."/>
            <person name="Murat C."/>
            <person name="Riley R."/>
            <person name="Ohm R."/>
            <person name="Sun H."/>
            <person name="Tunlid A."/>
            <person name="Henrissat B."/>
            <person name="Grigoriev I.V."/>
            <person name="Hibbett D.S."/>
            <person name="Martin F."/>
        </authorList>
    </citation>
    <scope>NUCLEOTIDE SEQUENCE [LARGE SCALE GENOMIC DNA]</scope>
    <source>
        <strain evidence="3">MUT 4182</strain>
    </source>
</reference>
<evidence type="ECO:0000256" key="1">
    <source>
        <dbReference type="SAM" id="MobiDB-lite"/>
    </source>
</evidence>
<sequence>MLLVSSSPAAPIGRLRRWSLTRSKDKKAQDAHFVRTNSGRWVKTEHPLIATDDEDDEARRRREQAAVHARVEAETQQHDSHDNSNHLPFDVQHDTQDTDLDNDPNQDGPLIPPWHATRPPMHWQPYPTSNPADPVPTTFRPGHAYSHSHPSDPNLASDSPAEDGSSDGAAKGNFYVPPASVPFPTPSYVIAPPKQDERRGRVRRKPGSLYPLHNDTKPPQPYINWHLRPPDLDLPPIFTPANYYPGGGSGQGSGAHGRGASTPGTDGAGQTVSANGSATGHSGRESRPRTRENSRDGRTYPPSTQPPKLQLATNAILGHSVSQASLRPGPSSAFPVESNVGTSVFNPSPTPSHSDAALPPHATPGDTMQPHGFATGPSAAAHPIDPTKLDLADAWGTDWRYSSPYDLGQGPMGGLAIPAYQPGTVNLIIAISEKF</sequence>
<feature type="compositionally biased region" description="Basic and acidic residues" evidence="1">
    <location>
        <begin position="57"/>
        <end position="84"/>
    </location>
</feature>
<dbReference type="Proteomes" id="UP000054248">
    <property type="component" value="Unassembled WGS sequence"/>
</dbReference>
<accession>A0A0C3QLT9</accession>
<dbReference type="EMBL" id="KN822946">
    <property type="protein sequence ID" value="KIO33780.1"/>
    <property type="molecule type" value="Genomic_DNA"/>
</dbReference>
<feature type="compositionally biased region" description="Gly residues" evidence="1">
    <location>
        <begin position="245"/>
        <end position="257"/>
    </location>
</feature>
<feature type="region of interest" description="Disordered" evidence="1">
    <location>
        <begin position="347"/>
        <end position="374"/>
    </location>
</feature>
<feature type="region of interest" description="Disordered" evidence="1">
    <location>
        <begin position="44"/>
        <end position="221"/>
    </location>
</feature>
<evidence type="ECO:0000313" key="3">
    <source>
        <dbReference type="Proteomes" id="UP000054248"/>
    </source>
</evidence>
<proteinExistence type="predicted"/>
<dbReference type="HOGENOM" id="CLU_630372_0_0_1"/>
<keyword evidence="3" id="KW-1185">Reference proteome</keyword>
<protein>
    <submittedName>
        <fullName evidence="2">Uncharacterized protein</fullName>
    </submittedName>
</protein>
<feature type="compositionally biased region" description="Polar residues" evidence="1">
    <location>
        <begin position="262"/>
        <end position="280"/>
    </location>
</feature>
<organism evidence="2 3">
    <name type="scientific">Tulasnella calospora MUT 4182</name>
    <dbReference type="NCBI Taxonomy" id="1051891"/>
    <lineage>
        <taxon>Eukaryota</taxon>
        <taxon>Fungi</taxon>
        <taxon>Dikarya</taxon>
        <taxon>Basidiomycota</taxon>
        <taxon>Agaricomycotina</taxon>
        <taxon>Agaricomycetes</taxon>
        <taxon>Cantharellales</taxon>
        <taxon>Tulasnellaceae</taxon>
        <taxon>Tulasnella</taxon>
    </lineage>
</organism>